<dbReference type="KEGG" id="dat:HRM2_36340"/>
<sequence length="207" mass="22379">MCIIGDAGLPRQKSVLAPLAPLKKMLYLERRCSLLNLSNKKEFVADFAVCLKETQISILVDYKGLNVESMTQLRSELRKEGVQLAVVKNTLLGMASEGTDTALMKDFFKGPNAIATCKDDPVAPARVLVKFAEDNDKLEIKAGTMNGKVLSVDDIKALAKMPSREVLLAQLLSAMNGVPTGLVRVLSGVPRAFMTVLSAISDQKEAA</sequence>
<dbReference type="AlphaFoldDB" id="C0Q9Y1"/>
<dbReference type="STRING" id="177437.HRM2_36340"/>
<dbReference type="HAMAP" id="MF_00362">
    <property type="entry name" value="Ribosomal_uL10"/>
    <property type="match status" value="1"/>
</dbReference>
<dbReference type="GO" id="GO:0015934">
    <property type="term" value="C:large ribosomal subunit"/>
    <property type="evidence" value="ECO:0007669"/>
    <property type="project" value="InterPro"/>
</dbReference>
<dbReference type="GO" id="GO:0006412">
    <property type="term" value="P:translation"/>
    <property type="evidence" value="ECO:0007669"/>
    <property type="project" value="UniProtKB-UniRule"/>
</dbReference>
<reference evidence="7 8" key="1">
    <citation type="journal article" date="2009" name="Environ. Microbiol.">
        <title>Genome sequence of Desulfobacterium autotrophicum HRM2, a marine sulfate reducer oxidizing organic carbon completely to carbon dioxide.</title>
        <authorList>
            <person name="Strittmatter A.W."/>
            <person name="Liesegang H."/>
            <person name="Rabus R."/>
            <person name="Decker I."/>
            <person name="Amann J."/>
            <person name="Andres S."/>
            <person name="Henne A."/>
            <person name="Fricke W.F."/>
            <person name="Martinez-Arias R."/>
            <person name="Bartels D."/>
            <person name="Goesmann A."/>
            <person name="Krause L."/>
            <person name="Puehler A."/>
            <person name="Klenk H.P."/>
            <person name="Richter M."/>
            <person name="Schuler M."/>
            <person name="Gloeckner F.O."/>
            <person name="Meyerdierks A."/>
            <person name="Gottschalk G."/>
            <person name="Amann R."/>
        </authorList>
    </citation>
    <scope>NUCLEOTIDE SEQUENCE [LARGE SCALE GENOMIC DNA]</scope>
    <source>
        <strain evidence="8">ATCC 43914 / DSM 3382 / HRM2</strain>
    </source>
</reference>
<dbReference type="PANTHER" id="PTHR11560">
    <property type="entry name" value="39S RIBOSOMAL PROTEIN L10, MITOCHONDRIAL"/>
    <property type="match status" value="1"/>
</dbReference>
<name>C0Q9Y1_DESAH</name>
<dbReference type="InterPro" id="IPR022973">
    <property type="entry name" value="Ribosomal_uL10_bac"/>
</dbReference>
<evidence type="ECO:0000256" key="2">
    <source>
        <dbReference type="ARBA" id="ARBA00008889"/>
    </source>
</evidence>
<comment type="subunit">
    <text evidence="6">Part of the ribosomal stalk of the 50S ribosomal subunit. The N-terminus interacts with L11 and the large rRNA to form the base of the stalk. The C-terminus forms an elongated spine to which L12 dimers bind in a sequential fashion forming a multimeric L10(L12)X complex.</text>
</comment>
<dbReference type="NCBIfam" id="NF000955">
    <property type="entry name" value="PRK00099.1-1"/>
    <property type="match status" value="1"/>
</dbReference>
<keyword evidence="4 6" id="KW-0687">Ribonucleoprotein</keyword>
<dbReference type="InterPro" id="IPR002363">
    <property type="entry name" value="Ribosomal_uL10_CS_bac"/>
</dbReference>
<evidence type="ECO:0000256" key="4">
    <source>
        <dbReference type="ARBA" id="ARBA00023274"/>
    </source>
</evidence>
<dbReference type="HOGENOM" id="CLU_092227_0_0_7"/>
<evidence type="ECO:0000313" key="7">
    <source>
        <dbReference type="EMBL" id="ACN16699.1"/>
    </source>
</evidence>
<organism evidence="7 8">
    <name type="scientific">Desulforapulum autotrophicum (strain ATCC 43914 / DSM 3382 / VKM B-1955 / HRM2)</name>
    <name type="common">Desulfobacterium autotrophicum</name>
    <dbReference type="NCBI Taxonomy" id="177437"/>
    <lineage>
        <taxon>Bacteria</taxon>
        <taxon>Pseudomonadati</taxon>
        <taxon>Thermodesulfobacteriota</taxon>
        <taxon>Desulfobacteria</taxon>
        <taxon>Desulfobacterales</taxon>
        <taxon>Desulfobacteraceae</taxon>
        <taxon>Desulforapulum</taxon>
    </lineage>
</organism>
<dbReference type="InterPro" id="IPR043141">
    <property type="entry name" value="Ribosomal_uL10-like_sf"/>
</dbReference>
<dbReference type="Gene3D" id="3.30.70.1730">
    <property type="match status" value="1"/>
</dbReference>
<dbReference type="PROSITE" id="PS01109">
    <property type="entry name" value="RIBOSOMAL_L10"/>
    <property type="match status" value="1"/>
</dbReference>
<comment type="function">
    <text evidence="1 6">Forms part of the ribosomal stalk, playing a central role in the interaction of the ribosome with GTP-bound translation factors.</text>
</comment>
<dbReference type="Pfam" id="PF00466">
    <property type="entry name" value="Ribosomal_L10"/>
    <property type="match status" value="1"/>
</dbReference>
<keyword evidence="3 6" id="KW-0689">Ribosomal protein</keyword>
<dbReference type="Proteomes" id="UP000000442">
    <property type="component" value="Chromosome"/>
</dbReference>
<evidence type="ECO:0000256" key="5">
    <source>
        <dbReference type="ARBA" id="ARBA00035202"/>
    </source>
</evidence>
<evidence type="ECO:0000256" key="6">
    <source>
        <dbReference type="HAMAP-Rule" id="MF_00362"/>
    </source>
</evidence>
<dbReference type="EMBL" id="CP001087">
    <property type="protein sequence ID" value="ACN16699.1"/>
    <property type="molecule type" value="Genomic_DNA"/>
</dbReference>
<keyword evidence="6" id="KW-0699">rRNA-binding</keyword>
<accession>C0Q9Y1</accession>
<keyword evidence="6" id="KW-0694">RNA-binding</keyword>
<gene>
    <name evidence="6 7" type="primary">rplJ</name>
    <name evidence="7" type="ordered locus">HRM2_36340</name>
</gene>
<protein>
    <recommendedName>
        <fullName evidence="5 6">Large ribosomal subunit protein uL10</fullName>
    </recommendedName>
</protein>
<dbReference type="InterPro" id="IPR001790">
    <property type="entry name" value="Ribosomal_uL10"/>
</dbReference>
<dbReference type="SUPFAM" id="SSF160369">
    <property type="entry name" value="Ribosomal protein L10-like"/>
    <property type="match status" value="1"/>
</dbReference>
<evidence type="ECO:0000313" key="8">
    <source>
        <dbReference type="Proteomes" id="UP000000442"/>
    </source>
</evidence>
<dbReference type="Gene3D" id="6.10.250.290">
    <property type="match status" value="1"/>
</dbReference>
<proteinExistence type="inferred from homology"/>
<evidence type="ECO:0000256" key="1">
    <source>
        <dbReference type="ARBA" id="ARBA00002633"/>
    </source>
</evidence>
<dbReference type="GO" id="GO:0003735">
    <property type="term" value="F:structural constituent of ribosome"/>
    <property type="evidence" value="ECO:0007669"/>
    <property type="project" value="InterPro"/>
</dbReference>
<keyword evidence="8" id="KW-1185">Reference proteome</keyword>
<dbReference type="eggNOG" id="COG0244">
    <property type="taxonomic scope" value="Bacteria"/>
</dbReference>
<evidence type="ECO:0000256" key="3">
    <source>
        <dbReference type="ARBA" id="ARBA00022980"/>
    </source>
</evidence>
<dbReference type="InterPro" id="IPR047865">
    <property type="entry name" value="Ribosomal_uL10_bac_type"/>
</dbReference>
<dbReference type="GO" id="GO:0070180">
    <property type="term" value="F:large ribosomal subunit rRNA binding"/>
    <property type="evidence" value="ECO:0007669"/>
    <property type="project" value="UniProtKB-UniRule"/>
</dbReference>
<dbReference type="CDD" id="cd05797">
    <property type="entry name" value="Ribosomal_L10"/>
    <property type="match status" value="1"/>
</dbReference>
<comment type="similarity">
    <text evidence="2 6">Belongs to the universal ribosomal protein uL10 family.</text>
</comment>